<dbReference type="Pfam" id="PF11823">
    <property type="entry name" value="Se_S_carrier"/>
    <property type="match status" value="1"/>
</dbReference>
<dbReference type="Proteomes" id="UP000239706">
    <property type="component" value="Unassembled WGS sequence"/>
</dbReference>
<evidence type="ECO:0000313" key="2">
    <source>
        <dbReference type="EMBL" id="PRR80340.1"/>
    </source>
</evidence>
<feature type="domain" description="Putative Se/S carrier protein-like" evidence="1">
    <location>
        <begin position="4"/>
        <end position="71"/>
    </location>
</feature>
<evidence type="ECO:0000259" key="1">
    <source>
        <dbReference type="Pfam" id="PF11823"/>
    </source>
</evidence>
<gene>
    <name evidence="2" type="ORF">CLLI_03670</name>
</gene>
<evidence type="ECO:0000313" key="3">
    <source>
        <dbReference type="Proteomes" id="UP000239706"/>
    </source>
</evidence>
<proteinExistence type="predicted"/>
<protein>
    <recommendedName>
        <fullName evidence="1">Putative Se/S carrier protein-like domain-containing protein</fullName>
    </recommendedName>
</protein>
<comment type="caution">
    <text evidence="2">The sequence shown here is derived from an EMBL/GenBank/DDBJ whole genome shotgun (WGS) entry which is preliminary data.</text>
</comment>
<accession>A0A2T0B8X9</accession>
<dbReference type="AlphaFoldDB" id="A0A2T0B8X9"/>
<dbReference type="InterPro" id="IPR021778">
    <property type="entry name" value="Se/S_carrier-like"/>
</dbReference>
<keyword evidence="3" id="KW-1185">Reference proteome</keyword>
<dbReference type="EMBL" id="PVXO01000007">
    <property type="protein sequence ID" value="PRR80340.1"/>
    <property type="molecule type" value="Genomic_DNA"/>
</dbReference>
<reference evidence="2 3" key="1">
    <citation type="submission" date="2018-03" db="EMBL/GenBank/DDBJ databases">
        <title>Genome sequence of Clostridium liquoris DSM 100320.</title>
        <authorList>
            <person name="Poehlein A."/>
            <person name="Daniel R."/>
        </authorList>
    </citation>
    <scope>NUCLEOTIDE SEQUENCE [LARGE SCALE GENOMIC DNA]</scope>
    <source>
        <strain evidence="2 3">DSM 100320</strain>
    </source>
</reference>
<dbReference type="RefSeq" id="WP_242975493.1">
    <property type="nucleotide sequence ID" value="NZ_PVXO01000007.1"/>
</dbReference>
<organism evidence="2 3">
    <name type="scientific">Clostridium liquoris</name>
    <dbReference type="NCBI Taxonomy" id="1289519"/>
    <lineage>
        <taxon>Bacteria</taxon>
        <taxon>Bacillati</taxon>
        <taxon>Bacillota</taxon>
        <taxon>Clostridia</taxon>
        <taxon>Eubacteriales</taxon>
        <taxon>Clostridiaceae</taxon>
        <taxon>Clostridium</taxon>
    </lineage>
</organism>
<name>A0A2T0B8X9_9CLOT</name>
<sequence>MDNYYLLIFNNTLEAMEGENVLKGYNIPLVIMPTPTSITKSCGIGIRIENPYVEKIVKLKEQGKIKIKNIYVEEDSSYRLYI</sequence>